<dbReference type="Pfam" id="PF04389">
    <property type="entry name" value="Peptidase_M28"/>
    <property type="match status" value="1"/>
</dbReference>
<dbReference type="SUPFAM" id="SSF53187">
    <property type="entry name" value="Zn-dependent exopeptidases"/>
    <property type="match status" value="1"/>
</dbReference>
<evidence type="ECO:0000259" key="1">
    <source>
        <dbReference type="Pfam" id="PF04389"/>
    </source>
</evidence>
<dbReference type="RefSeq" id="WP_290364721.1">
    <property type="nucleotide sequence ID" value="NZ_JAUFQU010000001.1"/>
</dbReference>
<name>A0ABT8CSH1_9FLAO</name>
<accession>A0ABT8CSH1</accession>
<dbReference type="PANTHER" id="PTHR12147">
    <property type="entry name" value="METALLOPEPTIDASE M28 FAMILY MEMBER"/>
    <property type="match status" value="1"/>
</dbReference>
<feature type="domain" description="Peptidase M28" evidence="1">
    <location>
        <begin position="113"/>
        <end position="315"/>
    </location>
</feature>
<evidence type="ECO:0000313" key="2">
    <source>
        <dbReference type="EMBL" id="MDN3707081.1"/>
    </source>
</evidence>
<gene>
    <name evidence="2" type="ORF">QW060_08030</name>
</gene>
<sequence>MKHSNIYIFISFFFIISSFGQKNNQNVKNTDLTHYLKQIEKENLITHVTTLAADEMEGRRTGETGQKKAAAYIRDFYELQNISAAKGTSNYYQKVPSEFMQRPFSPTLSDSENVIAFIKGSEFPDQYIVLSAHYDHIGMANGEIYNGADDNASGTTAVLEIARVFQKAVKEGKGPKRSVIFLHCTGEEYGLHGSRFYTQYPLYPLEQTIANLNVDMIGRIDDKHIGTGDYIYLVGADRLSKDLHNLSEATNKKYTNLILDYTYNDPNDREMIYYRSDHYNFAKNNVPAIFYYNGTHADYHKPTDTSDKIMYDAMLPRVQLIFATLWELANSNKPIKRNN</sequence>
<reference evidence="3" key="1">
    <citation type="journal article" date="2019" name="Int. J. Syst. Evol. Microbiol.">
        <title>The Global Catalogue of Microorganisms (GCM) 10K type strain sequencing project: providing services to taxonomists for standard genome sequencing and annotation.</title>
        <authorList>
            <consortium name="The Broad Institute Genomics Platform"/>
            <consortium name="The Broad Institute Genome Sequencing Center for Infectious Disease"/>
            <person name="Wu L."/>
            <person name="Ma J."/>
        </authorList>
    </citation>
    <scope>NUCLEOTIDE SEQUENCE [LARGE SCALE GENOMIC DNA]</scope>
    <source>
        <strain evidence="3">CECT 7184</strain>
    </source>
</reference>
<keyword evidence="3" id="KW-1185">Reference proteome</keyword>
<organism evidence="2 3">
    <name type="scientific">Paenimyroides ceti</name>
    <dbReference type="NCBI Taxonomy" id="395087"/>
    <lineage>
        <taxon>Bacteria</taxon>
        <taxon>Pseudomonadati</taxon>
        <taxon>Bacteroidota</taxon>
        <taxon>Flavobacteriia</taxon>
        <taxon>Flavobacteriales</taxon>
        <taxon>Flavobacteriaceae</taxon>
        <taxon>Paenimyroides</taxon>
    </lineage>
</organism>
<dbReference type="CDD" id="cd05660">
    <property type="entry name" value="M28_like_PA"/>
    <property type="match status" value="1"/>
</dbReference>
<evidence type="ECO:0000313" key="3">
    <source>
        <dbReference type="Proteomes" id="UP001242368"/>
    </source>
</evidence>
<dbReference type="Gene3D" id="3.40.630.10">
    <property type="entry name" value="Zn peptidases"/>
    <property type="match status" value="1"/>
</dbReference>
<proteinExistence type="predicted"/>
<dbReference type="InterPro" id="IPR045175">
    <property type="entry name" value="M28_fam"/>
</dbReference>
<dbReference type="EMBL" id="JAUFQU010000001">
    <property type="protein sequence ID" value="MDN3707081.1"/>
    <property type="molecule type" value="Genomic_DNA"/>
</dbReference>
<dbReference type="Proteomes" id="UP001242368">
    <property type="component" value="Unassembled WGS sequence"/>
</dbReference>
<dbReference type="PANTHER" id="PTHR12147:SF26">
    <property type="entry name" value="PEPTIDASE M28 DOMAIN-CONTAINING PROTEIN"/>
    <property type="match status" value="1"/>
</dbReference>
<comment type="caution">
    <text evidence="2">The sequence shown here is derived from an EMBL/GenBank/DDBJ whole genome shotgun (WGS) entry which is preliminary data.</text>
</comment>
<protein>
    <submittedName>
        <fullName evidence="2">M28 family metallopeptidase</fullName>
    </submittedName>
</protein>
<dbReference type="InterPro" id="IPR007484">
    <property type="entry name" value="Peptidase_M28"/>
</dbReference>